<dbReference type="InterPro" id="IPR036291">
    <property type="entry name" value="NAD(P)-bd_dom_sf"/>
</dbReference>
<dbReference type="EMBL" id="BAIV01000018">
    <property type="protein sequence ID" value="GAE84670.1"/>
    <property type="molecule type" value="Genomic_DNA"/>
</dbReference>
<comment type="cofactor">
    <cofactor evidence="1">
        <name>NAD(+)</name>
        <dbReference type="ChEBI" id="CHEBI:57540"/>
    </cofactor>
</comment>
<keyword evidence="2" id="KW-0210">Decarboxylase</keyword>
<gene>
    <name evidence="5" type="ORF">JCM10512_3029</name>
</gene>
<dbReference type="PANTHER" id="PTHR43078">
    <property type="entry name" value="UDP-GLUCURONIC ACID DECARBOXYLASE-RELATED"/>
    <property type="match status" value="1"/>
</dbReference>
<proteinExistence type="predicted"/>
<accession>W4UTV4</accession>
<dbReference type="GO" id="GO:0070403">
    <property type="term" value="F:NAD+ binding"/>
    <property type="evidence" value="ECO:0007669"/>
    <property type="project" value="InterPro"/>
</dbReference>
<dbReference type="InterPro" id="IPR044516">
    <property type="entry name" value="UXS-like"/>
</dbReference>
<dbReference type="Gene3D" id="3.40.50.720">
    <property type="entry name" value="NAD(P)-binding Rossmann-like Domain"/>
    <property type="match status" value="1"/>
</dbReference>
<dbReference type="GO" id="GO:0048040">
    <property type="term" value="F:UDP-glucuronate decarboxylase activity"/>
    <property type="evidence" value="ECO:0007669"/>
    <property type="project" value="TreeGrafter"/>
</dbReference>
<dbReference type="GO" id="GO:0005737">
    <property type="term" value="C:cytoplasm"/>
    <property type="evidence" value="ECO:0007669"/>
    <property type="project" value="TreeGrafter"/>
</dbReference>
<protein>
    <submittedName>
        <fullName evidence="5">dTDP-glucose 4,6-dehydratase</fullName>
    </submittedName>
</protein>
<dbReference type="SUPFAM" id="SSF51735">
    <property type="entry name" value="NAD(P)-binding Rossmann-fold domains"/>
    <property type="match status" value="1"/>
</dbReference>
<reference evidence="5 6" key="1">
    <citation type="journal article" date="2014" name="Genome Announc.">
        <title>Draft Genome Sequence of Bacteroides reticulotermitis Strain JCM 10512T, Isolated from the Gut of a Termite.</title>
        <authorList>
            <person name="Yuki M."/>
            <person name="Oshima K."/>
            <person name="Suda W."/>
            <person name="Sakamoto M."/>
            <person name="Iida T."/>
            <person name="Hattori M."/>
            <person name="Ohkuma M."/>
        </authorList>
    </citation>
    <scope>NUCLEOTIDE SEQUENCE [LARGE SCALE GENOMIC DNA]</scope>
    <source>
        <strain evidence="5 6">JCM 10512</strain>
    </source>
</reference>
<evidence type="ECO:0000256" key="3">
    <source>
        <dbReference type="ARBA" id="ARBA00023027"/>
    </source>
</evidence>
<comment type="caution">
    <text evidence="5">The sequence shown here is derived from an EMBL/GenBank/DDBJ whole genome shotgun (WGS) entry which is preliminary data.</text>
</comment>
<organism evidence="5 6">
    <name type="scientific">Bacteroides reticulotermitis JCM 10512</name>
    <dbReference type="NCBI Taxonomy" id="1445607"/>
    <lineage>
        <taxon>Bacteria</taxon>
        <taxon>Pseudomonadati</taxon>
        <taxon>Bacteroidota</taxon>
        <taxon>Bacteroidia</taxon>
        <taxon>Bacteroidales</taxon>
        <taxon>Bacteroidaceae</taxon>
        <taxon>Bacteroides</taxon>
    </lineage>
</organism>
<name>W4UTV4_9BACE</name>
<dbReference type="AlphaFoldDB" id="W4UTV4"/>
<keyword evidence="4" id="KW-0456">Lyase</keyword>
<dbReference type="PANTHER" id="PTHR43078:SF6">
    <property type="entry name" value="UDP-GLUCURONIC ACID DECARBOXYLASE 1"/>
    <property type="match status" value="1"/>
</dbReference>
<evidence type="ECO:0000256" key="1">
    <source>
        <dbReference type="ARBA" id="ARBA00001911"/>
    </source>
</evidence>
<keyword evidence="3" id="KW-0520">NAD</keyword>
<evidence type="ECO:0000313" key="5">
    <source>
        <dbReference type="EMBL" id="GAE84670.1"/>
    </source>
</evidence>
<evidence type="ECO:0000313" key="6">
    <source>
        <dbReference type="Proteomes" id="UP000019131"/>
    </source>
</evidence>
<dbReference type="GO" id="GO:0042732">
    <property type="term" value="P:D-xylose metabolic process"/>
    <property type="evidence" value="ECO:0007669"/>
    <property type="project" value="InterPro"/>
</dbReference>
<evidence type="ECO:0000256" key="2">
    <source>
        <dbReference type="ARBA" id="ARBA00022793"/>
    </source>
</evidence>
<keyword evidence="6" id="KW-1185">Reference proteome</keyword>
<dbReference type="Proteomes" id="UP000019131">
    <property type="component" value="Unassembled WGS sequence"/>
</dbReference>
<sequence length="90" mass="10370">MVRVMDTEDEFTGPVNIGNPHEFTMLELADKIISLTGSSSQIVFKTLPFDDPKQRRPDITLAQQKLGWQPTVELEEGLMRMIEYFKNNLK</sequence>
<dbReference type="STRING" id="1445607.JCM10512_3029"/>
<evidence type="ECO:0000256" key="4">
    <source>
        <dbReference type="ARBA" id="ARBA00023239"/>
    </source>
</evidence>